<evidence type="ECO:0000313" key="1">
    <source>
        <dbReference type="EMBL" id="NVL07946.1"/>
    </source>
</evidence>
<protein>
    <submittedName>
        <fullName evidence="1">Uncharacterized protein</fullName>
    </submittedName>
</protein>
<proteinExistence type="predicted"/>
<dbReference type="AlphaFoldDB" id="A0A973WR60"/>
<reference evidence="1" key="1">
    <citation type="submission" date="2020-06" db="EMBL/GenBank/DDBJ databases">
        <title>Whole Genome Sequence of Bradyrhizobium sp. Strain 66S1MB.</title>
        <authorList>
            <person name="Bromfield E."/>
            <person name="Cloutier S."/>
        </authorList>
    </citation>
    <scope>NUCLEOTIDE SEQUENCE</scope>
    <source>
        <strain evidence="1">66S1MB</strain>
    </source>
</reference>
<dbReference type="EMBL" id="JABWSX010000001">
    <property type="protein sequence ID" value="NVL07946.1"/>
    <property type="molecule type" value="Genomic_DNA"/>
</dbReference>
<name>A0A973WR60_9BRAD</name>
<dbReference type="RefSeq" id="WP_176531542.1">
    <property type="nucleotide sequence ID" value="NZ_CP088022.1"/>
</dbReference>
<gene>
    <name evidence="1" type="ORF">HU230_19785</name>
</gene>
<organism evidence="1">
    <name type="scientific">Bradyrhizobium quebecense</name>
    <dbReference type="NCBI Taxonomy" id="2748629"/>
    <lineage>
        <taxon>Bacteria</taxon>
        <taxon>Pseudomonadati</taxon>
        <taxon>Pseudomonadota</taxon>
        <taxon>Alphaproteobacteria</taxon>
        <taxon>Hyphomicrobiales</taxon>
        <taxon>Nitrobacteraceae</taxon>
        <taxon>Bradyrhizobium</taxon>
    </lineage>
</organism>
<comment type="caution">
    <text evidence="1">The sequence shown here is derived from an EMBL/GenBank/DDBJ whole genome shotgun (WGS) entry which is preliminary data.</text>
</comment>
<accession>A0A973WR60</accession>
<sequence length="139" mass="14519">MAAFNKFNVFMGDLGSKVHNLTADALKILLTDVAPVATNTVKANLTEIAAGNGYTAGGGAASFTSWTQAAGVWKLVLQPVLFTAAGGNIAQFRYAALYNSTPVNGNLIGWWDYGAEVNLTNGNSFTVQLDTTNGALTLT</sequence>